<keyword evidence="10" id="KW-1185">Reference proteome</keyword>
<keyword evidence="2" id="KW-0902">Two-component regulatory system</keyword>
<dbReference type="Pfam" id="PF00196">
    <property type="entry name" value="GerE"/>
    <property type="match status" value="1"/>
</dbReference>
<dbReference type="RefSeq" id="WP_143554214.1">
    <property type="nucleotide sequence ID" value="NZ_VJWA01000001.1"/>
</dbReference>
<dbReference type="CDD" id="cd06170">
    <property type="entry name" value="LuxR_C_like"/>
    <property type="match status" value="1"/>
</dbReference>
<dbReference type="InterPro" id="IPR036388">
    <property type="entry name" value="WH-like_DNA-bd_sf"/>
</dbReference>
<evidence type="ECO:0000256" key="6">
    <source>
        <dbReference type="PROSITE-ProRule" id="PRU00169"/>
    </source>
</evidence>
<dbReference type="Gene3D" id="1.10.10.10">
    <property type="entry name" value="Winged helix-like DNA-binding domain superfamily/Winged helix DNA-binding domain"/>
    <property type="match status" value="1"/>
</dbReference>
<dbReference type="PRINTS" id="PR00038">
    <property type="entry name" value="HTHLUXR"/>
</dbReference>
<evidence type="ECO:0000313" key="9">
    <source>
        <dbReference type="EMBL" id="TRW16671.1"/>
    </source>
</evidence>
<dbReference type="SUPFAM" id="SSF46894">
    <property type="entry name" value="C-terminal effector domain of the bipartite response regulators"/>
    <property type="match status" value="1"/>
</dbReference>
<dbReference type="SMART" id="SM00421">
    <property type="entry name" value="HTH_LUXR"/>
    <property type="match status" value="1"/>
</dbReference>
<gene>
    <name evidence="9" type="ORF">FMM06_00165</name>
</gene>
<feature type="domain" description="Response regulatory" evidence="8">
    <location>
        <begin position="6"/>
        <end position="120"/>
    </location>
</feature>
<dbReference type="SMART" id="SM00448">
    <property type="entry name" value="REC"/>
    <property type="match status" value="1"/>
</dbReference>
<protein>
    <submittedName>
        <fullName evidence="9">Response regulator</fullName>
    </submittedName>
</protein>
<keyword evidence="1 6" id="KW-0597">Phosphoprotein</keyword>
<reference evidence="9 10" key="1">
    <citation type="submission" date="2019-07" db="EMBL/GenBank/DDBJ databases">
        <title>Novel species isolated from glacier.</title>
        <authorList>
            <person name="Liu Q."/>
            <person name="Xin Y.-H."/>
        </authorList>
    </citation>
    <scope>NUCLEOTIDE SEQUENCE [LARGE SCALE GENOMIC DNA]</scope>
    <source>
        <strain evidence="9 10">LB1R16</strain>
    </source>
</reference>
<evidence type="ECO:0000259" key="7">
    <source>
        <dbReference type="PROSITE" id="PS50043"/>
    </source>
</evidence>
<dbReference type="GO" id="GO:0003677">
    <property type="term" value="F:DNA binding"/>
    <property type="evidence" value="ECO:0007669"/>
    <property type="project" value="UniProtKB-KW"/>
</dbReference>
<dbReference type="PANTHER" id="PTHR44688:SF16">
    <property type="entry name" value="DNA-BINDING TRANSCRIPTIONAL ACTIVATOR DEVR_DOSR"/>
    <property type="match status" value="1"/>
</dbReference>
<dbReference type="GO" id="GO:0000160">
    <property type="term" value="P:phosphorelay signal transduction system"/>
    <property type="evidence" value="ECO:0007669"/>
    <property type="project" value="UniProtKB-KW"/>
</dbReference>
<evidence type="ECO:0000256" key="5">
    <source>
        <dbReference type="ARBA" id="ARBA00023163"/>
    </source>
</evidence>
<comment type="caution">
    <text evidence="9">The sequence shown here is derived from an EMBL/GenBank/DDBJ whole genome shotgun (WGS) entry which is preliminary data.</text>
</comment>
<dbReference type="PROSITE" id="PS50110">
    <property type="entry name" value="RESPONSE_REGULATORY"/>
    <property type="match status" value="1"/>
</dbReference>
<dbReference type="AlphaFoldDB" id="A0A552UEP6"/>
<dbReference type="EMBL" id="VJWA01000001">
    <property type="protein sequence ID" value="TRW16671.1"/>
    <property type="molecule type" value="Genomic_DNA"/>
</dbReference>
<evidence type="ECO:0000256" key="3">
    <source>
        <dbReference type="ARBA" id="ARBA00023015"/>
    </source>
</evidence>
<dbReference type="OrthoDB" id="9782655at2"/>
<feature type="domain" description="HTH luxR-type" evidence="7">
    <location>
        <begin position="136"/>
        <end position="201"/>
    </location>
</feature>
<evidence type="ECO:0000256" key="1">
    <source>
        <dbReference type="ARBA" id="ARBA00022553"/>
    </source>
</evidence>
<dbReference type="Proteomes" id="UP000317894">
    <property type="component" value="Unassembled WGS sequence"/>
</dbReference>
<dbReference type="InterPro" id="IPR011006">
    <property type="entry name" value="CheY-like_superfamily"/>
</dbReference>
<proteinExistence type="predicted"/>
<keyword evidence="5" id="KW-0804">Transcription</keyword>
<sequence length="220" mass="23949">MNVSRIVYIVDDDAVVRASLAFFLKAAGFATRSYASGRDFIADVTSLRLGCILLDVRMPDFDGFDVLAALGDRTSAMPAIVMTGHGDVATAVRAMKLGASDFLEKPCDEDEMIATLERAFVVLEDHALDMTSQDAARAIIARLTQREHDVLHGLIEGRSNKVLAYELGLSVRTVEMHRASMMDRLGVRTLPDALRIAFRAGILPIAMPVPTPGGRHVTHN</sequence>
<evidence type="ECO:0000313" key="10">
    <source>
        <dbReference type="Proteomes" id="UP000317894"/>
    </source>
</evidence>
<evidence type="ECO:0000259" key="8">
    <source>
        <dbReference type="PROSITE" id="PS50110"/>
    </source>
</evidence>
<accession>A0A552UEP6</accession>
<dbReference type="SUPFAM" id="SSF52172">
    <property type="entry name" value="CheY-like"/>
    <property type="match status" value="1"/>
</dbReference>
<dbReference type="InterPro" id="IPR000792">
    <property type="entry name" value="Tscrpt_reg_LuxR_C"/>
</dbReference>
<dbReference type="FunFam" id="3.40.50.2300:FF:000018">
    <property type="entry name" value="DNA-binding transcriptional regulator NtrC"/>
    <property type="match status" value="1"/>
</dbReference>
<keyword evidence="4" id="KW-0238">DNA-binding</keyword>
<evidence type="ECO:0000256" key="4">
    <source>
        <dbReference type="ARBA" id="ARBA00023125"/>
    </source>
</evidence>
<dbReference type="PROSITE" id="PS50043">
    <property type="entry name" value="HTH_LUXR_2"/>
    <property type="match status" value="1"/>
</dbReference>
<feature type="modified residue" description="4-aspartylphosphate" evidence="6">
    <location>
        <position position="55"/>
    </location>
</feature>
<keyword evidence="3" id="KW-0805">Transcription regulation</keyword>
<dbReference type="Gene3D" id="3.40.50.2300">
    <property type="match status" value="1"/>
</dbReference>
<dbReference type="GO" id="GO:0006355">
    <property type="term" value="P:regulation of DNA-templated transcription"/>
    <property type="evidence" value="ECO:0007669"/>
    <property type="project" value="InterPro"/>
</dbReference>
<organism evidence="9 10">
    <name type="scientific">Glacieibacterium frigidum</name>
    <dbReference type="NCBI Taxonomy" id="2593303"/>
    <lineage>
        <taxon>Bacteria</taxon>
        <taxon>Pseudomonadati</taxon>
        <taxon>Pseudomonadota</taxon>
        <taxon>Alphaproteobacteria</taxon>
        <taxon>Sphingomonadales</taxon>
        <taxon>Sphingosinicellaceae</taxon>
        <taxon>Glacieibacterium</taxon>
    </lineage>
</organism>
<dbReference type="Pfam" id="PF00072">
    <property type="entry name" value="Response_reg"/>
    <property type="match status" value="1"/>
</dbReference>
<name>A0A552UEP6_9SPHN</name>
<dbReference type="InterPro" id="IPR001789">
    <property type="entry name" value="Sig_transdc_resp-reg_receiver"/>
</dbReference>
<dbReference type="PANTHER" id="PTHR44688">
    <property type="entry name" value="DNA-BINDING TRANSCRIPTIONAL ACTIVATOR DEVR_DOSR"/>
    <property type="match status" value="1"/>
</dbReference>
<dbReference type="InterPro" id="IPR016032">
    <property type="entry name" value="Sig_transdc_resp-reg_C-effctor"/>
</dbReference>
<evidence type="ECO:0000256" key="2">
    <source>
        <dbReference type="ARBA" id="ARBA00023012"/>
    </source>
</evidence>